<keyword evidence="2" id="KW-1185">Reference proteome</keyword>
<reference evidence="1" key="1">
    <citation type="submission" date="2022-01" db="EMBL/GenBank/DDBJ databases">
        <authorList>
            <person name="King R."/>
        </authorList>
    </citation>
    <scope>NUCLEOTIDE SEQUENCE</scope>
</reference>
<dbReference type="Proteomes" id="UP001152799">
    <property type="component" value="Chromosome 6"/>
</dbReference>
<gene>
    <name evidence="1" type="ORF">CEUTPL_LOCUS10492</name>
</gene>
<proteinExistence type="predicted"/>
<dbReference type="EMBL" id="OU892282">
    <property type="protein sequence ID" value="CAG9770024.1"/>
    <property type="molecule type" value="Genomic_DNA"/>
</dbReference>
<dbReference type="AlphaFoldDB" id="A0A9N9MVN9"/>
<evidence type="ECO:0000313" key="1">
    <source>
        <dbReference type="EMBL" id="CAG9770024.1"/>
    </source>
</evidence>
<evidence type="ECO:0000313" key="2">
    <source>
        <dbReference type="Proteomes" id="UP001152799"/>
    </source>
</evidence>
<name>A0A9N9MVN9_9CUCU</name>
<organism evidence="1 2">
    <name type="scientific">Ceutorhynchus assimilis</name>
    <name type="common">cabbage seed weevil</name>
    <dbReference type="NCBI Taxonomy" id="467358"/>
    <lineage>
        <taxon>Eukaryota</taxon>
        <taxon>Metazoa</taxon>
        <taxon>Ecdysozoa</taxon>
        <taxon>Arthropoda</taxon>
        <taxon>Hexapoda</taxon>
        <taxon>Insecta</taxon>
        <taxon>Pterygota</taxon>
        <taxon>Neoptera</taxon>
        <taxon>Endopterygota</taxon>
        <taxon>Coleoptera</taxon>
        <taxon>Polyphaga</taxon>
        <taxon>Cucujiformia</taxon>
        <taxon>Curculionidae</taxon>
        <taxon>Ceutorhynchinae</taxon>
        <taxon>Ceutorhynchus</taxon>
    </lineage>
</organism>
<sequence length="112" mass="13441">MQKEVEELTEEIQEKNKYISRFRRNSQVFEDDLLNYEKEHCDEINTYKKDISRLNTEIIQVLDRNSYIQNDLQRTRESLEGLKVLNCNMKVSIGVPEKENDVLSKETKRLCR</sequence>
<protein>
    <submittedName>
        <fullName evidence="1">Uncharacterized protein</fullName>
    </submittedName>
</protein>
<accession>A0A9N9MVN9</accession>